<keyword evidence="5" id="KW-1185">Reference proteome</keyword>
<evidence type="ECO:0000259" key="2">
    <source>
        <dbReference type="Pfam" id="PF23394"/>
    </source>
</evidence>
<evidence type="ECO:0000313" key="5">
    <source>
        <dbReference type="Proteomes" id="UP001270362"/>
    </source>
</evidence>
<dbReference type="InterPro" id="IPR057559">
    <property type="entry name" value="SAM_6"/>
</dbReference>
<organism evidence="4 5">
    <name type="scientific">Podospora appendiculata</name>
    <dbReference type="NCBI Taxonomy" id="314037"/>
    <lineage>
        <taxon>Eukaryota</taxon>
        <taxon>Fungi</taxon>
        <taxon>Dikarya</taxon>
        <taxon>Ascomycota</taxon>
        <taxon>Pezizomycotina</taxon>
        <taxon>Sordariomycetes</taxon>
        <taxon>Sordariomycetidae</taxon>
        <taxon>Sordariales</taxon>
        <taxon>Podosporaceae</taxon>
        <taxon>Podospora</taxon>
    </lineage>
</organism>
<gene>
    <name evidence="4" type="ORF">B0T22DRAFT_479008</name>
</gene>
<feature type="region of interest" description="Disordered" evidence="1">
    <location>
        <begin position="566"/>
        <end position="591"/>
    </location>
</feature>
<evidence type="ECO:0000256" key="1">
    <source>
        <dbReference type="SAM" id="MobiDB-lite"/>
    </source>
</evidence>
<feature type="domain" description="DUF7102" evidence="2">
    <location>
        <begin position="727"/>
        <end position="884"/>
    </location>
</feature>
<dbReference type="EMBL" id="JAULSO010000002">
    <property type="protein sequence ID" value="KAK3687716.1"/>
    <property type="molecule type" value="Genomic_DNA"/>
</dbReference>
<proteinExistence type="predicted"/>
<feature type="domain" description="SAM-like" evidence="3">
    <location>
        <begin position="896"/>
        <end position="970"/>
    </location>
</feature>
<reference evidence="4" key="2">
    <citation type="submission" date="2023-06" db="EMBL/GenBank/DDBJ databases">
        <authorList>
            <consortium name="Lawrence Berkeley National Laboratory"/>
            <person name="Haridas S."/>
            <person name="Hensen N."/>
            <person name="Bonometti L."/>
            <person name="Westerberg I."/>
            <person name="Brannstrom I.O."/>
            <person name="Guillou S."/>
            <person name="Cros-Aarteil S."/>
            <person name="Calhoun S."/>
            <person name="Kuo A."/>
            <person name="Mondo S."/>
            <person name="Pangilinan J."/>
            <person name="Riley R."/>
            <person name="Labutti K."/>
            <person name="Andreopoulos B."/>
            <person name="Lipzen A."/>
            <person name="Chen C."/>
            <person name="Yanf M."/>
            <person name="Daum C."/>
            <person name="Ng V."/>
            <person name="Clum A."/>
            <person name="Steindorff A."/>
            <person name="Ohm R."/>
            <person name="Martin F."/>
            <person name="Silar P."/>
            <person name="Natvig D."/>
            <person name="Lalanne C."/>
            <person name="Gautier V."/>
            <person name="Ament-Velasquez S.L."/>
            <person name="Kruys A."/>
            <person name="Hutchinson M.I."/>
            <person name="Powell A.J."/>
            <person name="Barry K."/>
            <person name="Miller A.N."/>
            <person name="Grigoriev I.V."/>
            <person name="Debuchy R."/>
            <person name="Gladieux P."/>
            <person name="Thoren M.H."/>
            <person name="Johannesson H."/>
        </authorList>
    </citation>
    <scope>NUCLEOTIDE SEQUENCE</scope>
    <source>
        <strain evidence="4">CBS 314.62</strain>
    </source>
</reference>
<dbReference type="InterPro" id="IPR055528">
    <property type="entry name" value="DUF7102"/>
</dbReference>
<evidence type="ECO:0000313" key="4">
    <source>
        <dbReference type="EMBL" id="KAK3687716.1"/>
    </source>
</evidence>
<comment type="caution">
    <text evidence="4">The sequence shown here is derived from an EMBL/GenBank/DDBJ whole genome shotgun (WGS) entry which is preliminary data.</text>
</comment>
<evidence type="ECO:0000259" key="3">
    <source>
        <dbReference type="Pfam" id="PF23395"/>
    </source>
</evidence>
<feature type="compositionally biased region" description="Polar residues" evidence="1">
    <location>
        <begin position="566"/>
        <end position="578"/>
    </location>
</feature>
<dbReference type="Pfam" id="PF23394">
    <property type="entry name" value="DUF7102"/>
    <property type="match status" value="1"/>
</dbReference>
<sequence>MELNTGDDLIALKESLQNRHLPSTESPPSFMEVDEYARFHGLTLDSLYDPLSRAFDRDPFVAATLAPVEPGQLLEHNKPLQECTFHPIQPFREHLEIKAGAFHRLREVAKPLKEHEVADLMSELCCTETFKTRRLKLELPALRSDHVMDCVRLSRRVKAFQKPALTNHRLPLLPTDEVKGEGLKFPASVRNMDNTLMKRLGKETIEIERKTMEVLAWSLRVQWTHKDQGGFAESVLAYEGLGHKEPLTPPLSPRTHDPPEYFVPDGEFCEIPAPPDTDLGLSAEIKAAEQKIFREDNKFWNAFSVREPASPDRYNDLDLSGMIKAGELRLIQSSASPMPVPRDLKVEVPLLPQDTDKEITKLPTRVILPEDLAKARELMSTEPNATDTPFTDFLQEKATSVMRSVEQEKPQPLDATARVPVPIMDFSIPKPDWEYGERIYSASEMFRWIRRTTDTDWTGQKWPRNKTVEHKMVWAPLAHMGEKTLVLEKIDVDPYLIPKFLKVPKGGDLMTAVDCVNKKPGLTILRAENDDSDDDDDENVEAISDTATTTSSPSERPLRSYLLQSSRKTTASLTSQPQIPKPVKARPPPEDLETLLKGRKRVLEEIVQQRQSARNGASGQPKSLSEIGVSDIIDASTIDSTNILRAYTGEYTDYTSLVDNFVELNPPKRPKLTHIPHFNSSGTAPATTLRPQPGNAIVTLMPPPPKPVPAFAPEISPPNTPPKVIVSFTVSGLLTLELEKLLPGIELIVRDYGKHRPPGLVAGHHWPNTDEADIVLSPATGILITTMVRLRQRAIPGKAAGQPLFRNVVENVATRHERLVIFISEGNKHSETMGPLSESDARALAGFQGFAAGLASNIQVMFVGGGIETLAKWVAATICDYTAAESLPVRDFVLPMETSWELFLRRAGMNAYAAQVVLEMFKVPDDQPAIGGSQMYGLPRFVMMTSEERVTMFGGVFGGRRVLDRVSERIDSPWGQRQIGDGL</sequence>
<dbReference type="Proteomes" id="UP001270362">
    <property type="component" value="Unassembled WGS sequence"/>
</dbReference>
<name>A0AAE0X8C3_9PEZI</name>
<accession>A0AAE0X8C3</accession>
<protein>
    <submittedName>
        <fullName evidence="4">Uncharacterized protein</fullName>
    </submittedName>
</protein>
<reference evidence="4" key="1">
    <citation type="journal article" date="2023" name="Mol. Phylogenet. Evol.">
        <title>Genome-scale phylogeny and comparative genomics of the fungal order Sordariales.</title>
        <authorList>
            <person name="Hensen N."/>
            <person name="Bonometti L."/>
            <person name="Westerberg I."/>
            <person name="Brannstrom I.O."/>
            <person name="Guillou S."/>
            <person name="Cros-Aarteil S."/>
            <person name="Calhoun S."/>
            <person name="Haridas S."/>
            <person name="Kuo A."/>
            <person name="Mondo S."/>
            <person name="Pangilinan J."/>
            <person name="Riley R."/>
            <person name="LaButti K."/>
            <person name="Andreopoulos B."/>
            <person name="Lipzen A."/>
            <person name="Chen C."/>
            <person name="Yan M."/>
            <person name="Daum C."/>
            <person name="Ng V."/>
            <person name="Clum A."/>
            <person name="Steindorff A."/>
            <person name="Ohm R.A."/>
            <person name="Martin F."/>
            <person name="Silar P."/>
            <person name="Natvig D.O."/>
            <person name="Lalanne C."/>
            <person name="Gautier V."/>
            <person name="Ament-Velasquez S.L."/>
            <person name="Kruys A."/>
            <person name="Hutchinson M.I."/>
            <person name="Powell A.J."/>
            <person name="Barry K."/>
            <person name="Miller A.N."/>
            <person name="Grigoriev I.V."/>
            <person name="Debuchy R."/>
            <person name="Gladieux P."/>
            <person name="Hiltunen Thoren M."/>
            <person name="Johannesson H."/>
        </authorList>
    </citation>
    <scope>NUCLEOTIDE SEQUENCE</scope>
    <source>
        <strain evidence="4">CBS 314.62</strain>
    </source>
</reference>
<dbReference type="Pfam" id="PF23395">
    <property type="entry name" value="SAM_6"/>
    <property type="match status" value="1"/>
</dbReference>
<dbReference type="AlphaFoldDB" id="A0AAE0X8C3"/>